<keyword evidence="6 8" id="KW-1133">Transmembrane helix</keyword>
<dbReference type="EMBL" id="JBHTEY010000004">
    <property type="protein sequence ID" value="MFC7618023.1"/>
    <property type="molecule type" value="Genomic_DNA"/>
</dbReference>
<dbReference type="InterPro" id="IPR004657">
    <property type="entry name" value="MenA"/>
</dbReference>
<evidence type="ECO:0000256" key="1">
    <source>
        <dbReference type="ARBA" id="ARBA00004141"/>
    </source>
</evidence>
<evidence type="ECO:0000313" key="10">
    <source>
        <dbReference type="EMBL" id="MFC7618023.1"/>
    </source>
</evidence>
<feature type="transmembrane region" description="Helical" evidence="8">
    <location>
        <begin position="20"/>
        <end position="39"/>
    </location>
</feature>
<evidence type="ECO:0000256" key="5">
    <source>
        <dbReference type="ARBA" id="ARBA00022692"/>
    </source>
</evidence>
<evidence type="ECO:0000256" key="6">
    <source>
        <dbReference type="ARBA" id="ARBA00022989"/>
    </source>
</evidence>
<dbReference type="CDD" id="cd13962">
    <property type="entry name" value="PT_UbiA_UBIAD1"/>
    <property type="match status" value="1"/>
</dbReference>
<feature type="transmembrane region" description="Helical" evidence="8">
    <location>
        <begin position="168"/>
        <end position="191"/>
    </location>
</feature>
<feature type="transmembrane region" description="Helical" evidence="8">
    <location>
        <begin position="268"/>
        <end position="289"/>
    </location>
</feature>
<dbReference type="InterPro" id="IPR044878">
    <property type="entry name" value="UbiA_sf"/>
</dbReference>
<comment type="caution">
    <text evidence="10">The sequence shown here is derived from an EMBL/GenBank/DDBJ whole genome shotgun (WGS) entry which is preliminary data.</text>
</comment>
<dbReference type="HAMAP" id="MF_01937">
    <property type="entry name" value="MenA_1"/>
    <property type="match status" value="1"/>
</dbReference>
<dbReference type="PIRSF" id="PIRSF005355">
    <property type="entry name" value="UBIAD1"/>
    <property type="match status" value="1"/>
</dbReference>
<dbReference type="Proteomes" id="UP001596512">
    <property type="component" value="Unassembled WGS sequence"/>
</dbReference>
<organism evidence="10 11">
    <name type="scientific">Actinokineospora soli</name>
    <dbReference type="NCBI Taxonomy" id="1048753"/>
    <lineage>
        <taxon>Bacteria</taxon>
        <taxon>Bacillati</taxon>
        <taxon>Actinomycetota</taxon>
        <taxon>Actinomycetes</taxon>
        <taxon>Pseudonocardiales</taxon>
        <taxon>Pseudonocardiaceae</taxon>
        <taxon>Actinokineospora</taxon>
    </lineage>
</organism>
<comment type="function">
    <text evidence="8">Conversion of 1,4-dihydroxy-2-naphthoate (DHNA) to demethylmenaquinone (DMK).</text>
</comment>
<evidence type="ECO:0000256" key="3">
    <source>
        <dbReference type="ARBA" id="ARBA00022475"/>
    </source>
</evidence>
<name>A0ABW2TXR5_9PSEU</name>
<feature type="transmembrane region" description="Helical" evidence="8">
    <location>
        <begin position="238"/>
        <end position="256"/>
    </location>
</feature>
<keyword evidence="11" id="KW-1185">Reference proteome</keyword>
<sequence length="290" mass="29196">MATFTQWVTGARVRTLPNSVAPVIAGAGAAAAASAFSWARTLLALVVALALQVGVNYANDYSDGIRGTDADRVGPLRLVGSGAVAPASVRAAAFACFGVAAVAGLALVVVSGFWWLLAVGALCIAGAWFYTGGSRPYGYSGWGEVAVFLFFGLVAVLGTQYVQAGTVTWAAVACAVAMGSFSAAVLVANNLRDVPTDSVTGKTTLAVRLGEANTRVLYSALVALPFGMTLLLAVPVKLALLGLLAAVLVVPAARRVASGGTGLALVPVLKQTGLAMLAWAALTGAALAWG</sequence>
<feature type="transmembrane region" description="Helical" evidence="8">
    <location>
        <begin position="142"/>
        <end position="162"/>
    </location>
</feature>
<evidence type="ECO:0000256" key="7">
    <source>
        <dbReference type="ARBA" id="ARBA00023136"/>
    </source>
</evidence>
<feature type="transmembrane region" description="Helical" evidence="8">
    <location>
        <begin position="87"/>
        <end position="107"/>
    </location>
</feature>
<dbReference type="PANTHER" id="PTHR13929">
    <property type="entry name" value="1,4-DIHYDROXY-2-NAPHTHOATE OCTAPRENYLTRANSFERASE"/>
    <property type="match status" value="1"/>
</dbReference>
<comment type="similarity">
    <text evidence="8">Belongs to the MenA family. Type 1 subfamily.</text>
</comment>
<dbReference type="NCBIfam" id="TIGR00751">
    <property type="entry name" value="menA"/>
    <property type="match status" value="1"/>
</dbReference>
<comment type="pathway">
    <text evidence="8">Quinol/quinone metabolism; menaquinone biosynthesis; menaquinol from 1,4-dihydroxy-2-naphthoate: step 1/2.</text>
</comment>
<dbReference type="Pfam" id="PF01040">
    <property type="entry name" value="UbiA"/>
    <property type="match status" value="1"/>
</dbReference>
<evidence type="ECO:0000313" key="11">
    <source>
        <dbReference type="Proteomes" id="UP001596512"/>
    </source>
</evidence>
<evidence type="ECO:0000256" key="4">
    <source>
        <dbReference type="ARBA" id="ARBA00022679"/>
    </source>
</evidence>
<dbReference type="NCBIfam" id="NF004751">
    <property type="entry name" value="PRK06080.1-3"/>
    <property type="match status" value="1"/>
</dbReference>
<keyword evidence="4 8" id="KW-0808">Transferase</keyword>
<evidence type="ECO:0000256" key="9">
    <source>
        <dbReference type="NCBIfam" id="TIGR00751"/>
    </source>
</evidence>
<keyword evidence="5 8" id="KW-0812">Transmembrane</keyword>
<proteinExistence type="inferred from homology"/>
<feature type="transmembrane region" description="Helical" evidence="8">
    <location>
        <begin position="113"/>
        <end position="130"/>
    </location>
</feature>
<protein>
    <recommendedName>
        <fullName evidence="8 9">1,4-dihydroxy-2-naphthoate octaprenyltransferase</fullName>
        <shortName evidence="8">DHNA-octaprenyltransferase</shortName>
        <ecNumber evidence="8 9">2.5.1.74</ecNumber>
    </recommendedName>
</protein>
<gene>
    <name evidence="8" type="primary">menA</name>
    <name evidence="10" type="ORF">ACFQV2_36165</name>
</gene>
<dbReference type="GO" id="GO:0046428">
    <property type="term" value="F:1,4-dihydroxy-2-naphthoate polyprenyltransferase activity"/>
    <property type="evidence" value="ECO:0007669"/>
    <property type="project" value="UniProtKB-EC"/>
</dbReference>
<comment type="catalytic activity">
    <reaction evidence="8">
        <text>an all-trans-polyprenyl diphosphate + 1,4-dihydroxy-2-naphthoate + H(+) = a 2-demethylmenaquinol + CO2 + diphosphate</text>
        <dbReference type="Rhea" id="RHEA:26478"/>
        <dbReference type="Rhea" id="RHEA-COMP:9563"/>
        <dbReference type="Rhea" id="RHEA-COMP:9564"/>
        <dbReference type="ChEBI" id="CHEBI:11173"/>
        <dbReference type="ChEBI" id="CHEBI:15378"/>
        <dbReference type="ChEBI" id="CHEBI:16526"/>
        <dbReference type="ChEBI" id="CHEBI:33019"/>
        <dbReference type="ChEBI" id="CHEBI:55437"/>
        <dbReference type="ChEBI" id="CHEBI:58914"/>
        <dbReference type="EC" id="2.5.1.74"/>
    </reaction>
</comment>
<dbReference type="InterPro" id="IPR000537">
    <property type="entry name" value="UbiA_prenyltransferase"/>
</dbReference>
<dbReference type="PANTHER" id="PTHR13929:SF0">
    <property type="entry name" value="UBIA PRENYLTRANSFERASE DOMAIN-CONTAINING PROTEIN 1"/>
    <property type="match status" value="1"/>
</dbReference>
<dbReference type="Gene3D" id="1.10.357.140">
    <property type="entry name" value="UbiA prenyltransferase"/>
    <property type="match status" value="1"/>
</dbReference>
<dbReference type="EC" id="2.5.1.74" evidence="8 9"/>
<keyword evidence="3 8" id="KW-1003">Cell membrane</keyword>
<accession>A0ABW2TXR5</accession>
<keyword evidence="7 8" id="KW-0472">Membrane</keyword>
<evidence type="ECO:0000256" key="8">
    <source>
        <dbReference type="HAMAP-Rule" id="MF_01937"/>
    </source>
</evidence>
<evidence type="ECO:0000256" key="2">
    <source>
        <dbReference type="ARBA" id="ARBA00022428"/>
    </source>
</evidence>
<keyword evidence="2 8" id="KW-0474">Menaquinone biosynthesis</keyword>
<reference evidence="11" key="1">
    <citation type="journal article" date="2019" name="Int. J. Syst. Evol. Microbiol.">
        <title>The Global Catalogue of Microorganisms (GCM) 10K type strain sequencing project: providing services to taxonomists for standard genome sequencing and annotation.</title>
        <authorList>
            <consortium name="The Broad Institute Genomics Platform"/>
            <consortium name="The Broad Institute Genome Sequencing Center for Infectious Disease"/>
            <person name="Wu L."/>
            <person name="Ma J."/>
        </authorList>
    </citation>
    <scope>NUCLEOTIDE SEQUENCE [LARGE SCALE GENOMIC DNA]</scope>
    <source>
        <strain evidence="11">JCM 17695</strain>
    </source>
</reference>
<dbReference type="InterPro" id="IPR026046">
    <property type="entry name" value="UBIAD1"/>
</dbReference>
<comment type="subcellular location">
    <subcellularLocation>
        <location evidence="8">Cell membrane</location>
        <topology evidence="8">Multi-pass membrane protein</topology>
    </subcellularLocation>
    <subcellularLocation>
        <location evidence="1">Membrane</location>
        <topology evidence="1">Multi-pass membrane protein</topology>
    </subcellularLocation>
</comment>